<name>A0A2T5MEX4_9GAMM</name>
<dbReference type="EMBL" id="QANS01000004">
    <property type="protein sequence ID" value="PTU31130.1"/>
    <property type="molecule type" value="Genomic_DNA"/>
</dbReference>
<keyword evidence="2" id="KW-1133">Transmembrane helix</keyword>
<feature type="transmembrane region" description="Helical" evidence="2">
    <location>
        <begin position="28"/>
        <end position="48"/>
    </location>
</feature>
<organism evidence="3 4">
    <name type="scientific">Stenotrophobium rhamnosiphilum</name>
    <dbReference type="NCBI Taxonomy" id="2029166"/>
    <lineage>
        <taxon>Bacteria</taxon>
        <taxon>Pseudomonadati</taxon>
        <taxon>Pseudomonadota</taxon>
        <taxon>Gammaproteobacteria</taxon>
        <taxon>Nevskiales</taxon>
        <taxon>Nevskiaceae</taxon>
        <taxon>Stenotrophobium</taxon>
    </lineage>
</organism>
<gene>
    <name evidence="3" type="ORF">CJD38_12635</name>
</gene>
<evidence type="ECO:0000313" key="3">
    <source>
        <dbReference type="EMBL" id="PTU31130.1"/>
    </source>
</evidence>
<dbReference type="AlphaFoldDB" id="A0A2T5MEX4"/>
<keyword evidence="2" id="KW-0812">Transmembrane</keyword>
<keyword evidence="2" id="KW-0472">Membrane</keyword>
<evidence type="ECO:0000313" key="4">
    <source>
        <dbReference type="Proteomes" id="UP000244248"/>
    </source>
</evidence>
<evidence type="ECO:0000256" key="2">
    <source>
        <dbReference type="SAM" id="Phobius"/>
    </source>
</evidence>
<keyword evidence="4" id="KW-1185">Reference proteome</keyword>
<reference evidence="3 4" key="1">
    <citation type="submission" date="2018-04" db="EMBL/GenBank/DDBJ databases">
        <title>Novel species isolated from glacier.</title>
        <authorList>
            <person name="Liu Q."/>
            <person name="Xin Y.-H."/>
        </authorList>
    </citation>
    <scope>NUCLEOTIDE SEQUENCE [LARGE SCALE GENOMIC DNA]</scope>
    <source>
        <strain evidence="3 4">GT1R17</strain>
    </source>
</reference>
<feature type="transmembrane region" description="Helical" evidence="2">
    <location>
        <begin position="54"/>
        <end position="75"/>
    </location>
</feature>
<evidence type="ECO:0000256" key="1">
    <source>
        <dbReference type="SAM" id="MobiDB-lite"/>
    </source>
</evidence>
<sequence>MTTADQDPSELIRQLKESFQQIKLGGGFVGKTSRVALALVAIWTVVIFRLSDNYILDAIIIFAAGIITAFSFWWINKTEAFVQNNPSIALLEGAQFLEYQKFEAQMKGVLSSPQTKPIVDPSLPAISSSALENDDSK</sequence>
<dbReference type="Proteomes" id="UP000244248">
    <property type="component" value="Unassembled WGS sequence"/>
</dbReference>
<comment type="caution">
    <text evidence="3">The sequence shown here is derived from an EMBL/GenBank/DDBJ whole genome shotgun (WGS) entry which is preliminary data.</text>
</comment>
<accession>A0A2T5MEX4</accession>
<feature type="region of interest" description="Disordered" evidence="1">
    <location>
        <begin position="111"/>
        <end position="137"/>
    </location>
</feature>
<proteinExistence type="predicted"/>
<protein>
    <submittedName>
        <fullName evidence="3">Uncharacterized protein</fullName>
    </submittedName>
</protein>
<dbReference type="RefSeq" id="WP_107940717.1">
    <property type="nucleotide sequence ID" value="NZ_QANS01000004.1"/>
</dbReference>